<dbReference type="Proteomes" id="UP001548590">
    <property type="component" value="Unassembled WGS sequence"/>
</dbReference>
<gene>
    <name evidence="1" type="ORF">ABVT11_06975</name>
</gene>
<dbReference type="RefSeq" id="WP_345925252.1">
    <property type="nucleotide sequence ID" value="NZ_JBDIVF010000002.1"/>
</dbReference>
<comment type="caution">
    <text evidence="1">The sequence shown here is derived from an EMBL/GenBank/DDBJ whole genome shotgun (WGS) entry which is preliminary data.</text>
</comment>
<accession>A0ABV2CNS3</accession>
<proteinExistence type="predicted"/>
<name>A0ABV2CNS3_9RHOO</name>
<protein>
    <recommendedName>
        <fullName evidence="3">STAS/SEC14 domain-containing protein</fullName>
    </recommendedName>
</protein>
<dbReference type="EMBL" id="JBEWLZ010000003">
    <property type="protein sequence ID" value="MET1489565.1"/>
    <property type="molecule type" value="Genomic_DNA"/>
</dbReference>
<keyword evidence="2" id="KW-1185">Reference proteome</keyword>
<evidence type="ECO:0000313" key="2">
    <source>
        <dbReference type="Proteomes" id="UP001548590"/>
    </source>
</evidence>
<reference evidence="1 2" key="1">
    <citation type="submission" date="2024-07" db="EMBL/GenBank/DDBJ databases">
        <title>Uliginosibacterium paludis KCTC:42655.</title>
        <authorList>
            <person name="Kim M.K."/>
        </authorList>
    </citation>
    <scope>NUCLEOTIDE SEQUENCE [LARGE SCALE GENOMIC DNA]</scope>
    <source>
        <strain evidence="1 2">KCTC 42655</strain>
    </source>
</reference>
<sequence length="143" mass="15383">MSRPAHGNCTVHWCDEVCLVVVKGSFNREGVSAMQTAIRSSWQDAGAPARWAHVMDLRQWEGGTPDSFATARELALWTVTHGAVAVLRIHAGSFLGRVTDRQGVLDDLGVPVIDCSSVGEAWLWLDQHGLACAACRGLIGESS</sequence>
<evidence type="ECO:0008006" key="3">
    <source>
        <dbReference type="Google" id="ProtNLM"/>
    </source>
</evidence>
<organism evidence="1 2">
    <name type="scientific">Uliginosibacterium paludis</name>
    <dbReference type="NCBI Taxonomy" id="1615952"/>
    <lineage>
        <taxon>Bacteria</taxon>
        <taxon>Pseudomonadati</taxon>
        <taxon>Pseudomonadota</taxon>
        <taxon>Betaproteobacteria</taxon>
        <taxon>Rhodocyclales</taxon>
        <taxon>Zoogloeaceae</taxon>
        <taxon>Uliginosibacterium</taxon>
    </lineage>
</organism>
<evidence type="ECO:0000313" key="1">
    <source>
        <dbReference type="EMBL" id="MET1489565.1"/>
    </source>
</evidence>